<sequence>GVSKSVPFVGVVVSGIVGILFLADLAVAIPFSRVSLLADVGFIVSSGILAYLSWSTIMSRKEE</sequence>
<organism evidence="2">
    <name type="scientific">marine sediment metagenome</name>
    <dbReference type="NCBI Taxonomy" id="412755"/>
    <lineage>
        <taxon>unclassified sequences</taxon>
        <taxon>metagenomes</taxon>
        <taxon>ecological metagenomes</taxon>
    </lineage>
</organism>
<dbReference type="AlphaFoldDB" id="X1CUI0"/>
<evidence type="ECO:0000256" key="1">
    <source>
        <dbReference type="SAM" id="Phobius"/>
    </source>
</evidence>
<gene>
    <name evidence="2" type="ORF">S01H4_28719</name>
</gene>
<keyword evidence="1" id="KW-0472">Membrane</keyword>
<comment type="caution">
    <text evidence="2">The sequence shown here is derived from an EMBL/GenBank/DDBJ whole genome shotgun (WGS) entry which is preliminary data.</text>
</comment>
<name>X1CUI0_9ZZZZ</name>
<feature type="non-terminal residue" evidence="2">
    <location>
        <position position="1"/>
    </location>
</feature>
<feature type="transmembrane region" description="Helical" evidence="1">
    <location>
        <begin position="6"/>
        <end position="29"/>
    </location>
</feature>
<reference evidence="2" key="1">
    <citation type="journal article" date="2014" name="Front. Microbiol.">
        <title>High frequency of phylogenetically diverse reductive dehalogenase-homologous genes in deep subseafloor sedimentary metagenomes.</title>
        <authorList>
            <person name="Kawai M."/>
            <person name="Futagami T."/>
            <person name="Toyoda A."/>
            <person name="Takaki Y."/>
            <person name="Nishi S."/>
            <person name="Hori S."/>
            <person name="Arai W."/>
            <person name="Tsubouchi T."/>
            <person name="Morono Y."/>
            <person name="Uchiyama I."/>
            <person name="Ito T."/>
            <person name="Fujiyama A."/>
            <person name="Inagaki F."/>
            <person name="Takami H."/>
        </authorList>
    </citation>
    <scope>NUCLEOTIDE SEQUENCE</scope>
    <source>
        <strain evidence="2">Expedition CK06-06</strain>
    </source>
</reference>
<keyword evidence="1" id="KW-0812">Transmembrane</keyword>
<accession>X1CUI0</accession>
<protein>
    <submittedName>
        <fullName evidence="2">Uncharacterized protein</fullName>
    </submittedName>
</protein>
<feature type="transmembrane region" description="Helical" evidence="1">
    <location>
        <begin position="36"/>
        <end position="54"/>
    </location>
</feature>
<keyword evidence="1" id="KW-1133">Transmembrane helix</keyword>
<proteinExistence type="predicted"/>
<dbReference type="EMBL" id="BART01014367">
    <property type="protein sequence ID" value="GAG87856.1"/>
    <property type="molecule type" value="Genomic_DNA"/>
</dbReference>
<evidence type="ECO:0000313" key="2">
    <source>
        <dbReference type="EMBL" id="GAG87856.1"/>
    </source>
</evidence>